<evidence type="ECO:0000256" key="9">
    <source>
        <dbReference type="ARBA" id="ARBA00023316"/>
    </source>
</evidence>
<evidence type="ECO:0000256" key="6">
    <source>
        <dbReference type="ARBA" id="ARBA00022801"/>
    </source>
</evidence>
<dbReference type="InterPro" id="IPR010275">
    <property type="entry name" value="MepK"/>
</dbReference>
<evidence type="ECO:0000313" key="14">
    <source>
        <dbReference type="Proteomes" id="UP000193083"/>
    </source>
</evidence>
<evidence type="ECO:0000256" key="8">
    <source>
        <dbReference type="ARBA" id="ARBA00023049"/>
    </source>
</evidence>
<dbReference type="Proteomes" id="UP000193083">
    <property type="component" value="Unassembled WGS sequence"/>
</dbReference>
<dbReference type="CDD" id="cd14844">
    <property type="entry name" value="Zn-DD-carboxypeptidase_like"/>
    <property type="match status" value="1"/>
</dbReference>
<dbReference type="OrthoDB" id="9782994at2"/>
<keyword evidence="14" id="KW-1185">Reference proteome</keyword>
<dbReference type="SUPFAM" id="SSF55166">
    <property type="entry name" value="Hedgehog/DD-peptidase"/>
    <property type="match status" value="1"/>
</dbReference>
<evidence type="ECO:0000313" key="13">
    <source>
        <dbReference type="EMBL" id="SMH52384.1"/>
    </source>
</evidence>
<dbReference type="Gene3D" id="3.30.1380.10">
    <property type="match status" value="1"/>
</dbReference>
<dbReference type="EMBL" id="FXBL01000004">
    <property type="protein sequence ID" value="SMH52384.1"/>
    <property type="molecule type" value="Genomic_DNA"/>
</dbReference>
<dbReference type="PANTHER" id="PTHR37425:SF1">
    <property type="entry name" value="OUTER MEMBRANE PROTEIN"/>
    <property type="match status" value="1"/>
</dbReference>
<dbReference type="AlphaFoldDB" id="A0A1X7PNA8"/>
<dbReference type="GO" id="GO:0006508">
    <property type="term" value="P:proteolysis"/>
    <property type="evidence" value="ECO:0007669"/>
    <property type="project" value="UniProtKB-KW"/>
</dbReference>
<evidence type="ECO:0000256" key="5">
    <source>
        <dbReference type="ARBA" id="ARBA00022729"/>
    </source>
</evidence>
<evidence type="ECO:0000256" key="2">
    <source>
        <dbReference type="ARBA" id="ARBA00004776"/>
    </source>
</evidence>
<keyword evidence="6" id="KW-0378">Hydrolase</keyword>
<evidence type="ECO:0000256" key="11">
    <source>
        <dbReference type="ARBA" id="ARBA00093666"/>
    </source>
</evidence>
<keyword evidence="3" id="KW-0645">Protease</keyword>
<evidence type="ECO:0000256" key="7">
    <source>
        <dbReference type="ARBA" id="ARBA00022833"/>
    </source>
</evidence>
<keyword evidence="4" id="KW-0479">Metal-binding</keyword>
<keyword evidence="9" id="KW-0961">Cell wall biogenesis/degradation</keyword>
<dbReference type="GO" id="GO:0071555">
    <property type="term" value="P:cell wall organization"/>
    <property type="evidence" value="ECO:0007669"/>
    <property type="project" value="UniProtKB-KW"/>
</dbReference>
<feature type="region of interest" description="Disordered" evidence="12">
    <location>
        <begin position="423"/>
        <end position="476"/>
    </location>
</feature>
<dbReference type="PANTHER" id="PTHR37425">
    <property type="match status" value="1"/>
</dbReference>
<proteinExistence type="inferred from homology"/>
<dbReference type="Pfam" id="PF05951">
    <property type="entry name" value="Peptidase_M15_2"/>
    <property type="match status" value="1"/>
</dbReference>
<sequence>MLALGCVLAAGSSASAETRSLKLYYIHTGEKAEITFKKNGKYLPSGLKQLNNFLRDWRRNEPTKMDPRLFDVVWQVYKNVGASGYIHVVSAYRSPATNSMLRKRGRGVAEKSQHMLGKAMDFFIPGVKLKELRYAGLRLQGGGVGYYPTSGSPFVHLDVGNVRHWPKMNRTELAAVFPKGGTMHVPTDGKPLPGYDQAVAAYQKRKGAAVAYASADEPAGKKRGFLASLFGGGADEEEETGGVDDSVAKAPVAVASAPAAAPAVEIPVQAAQPEPETPATIIAALPLRDVPAPVFAPRPSVDVGAAEVAPAVAAAQDLTVGDAVQAVAENVPVPMPRPAYTAPETAVAAAATATPAVTAIAGKPTTTAGELAIETVLARENRPAELNGIPVPHARPDAPVVLAALVPQTRPTVTDAVEQQEVGQVAAVGERPASPRDALRGGGDPVAALNAGPATTPKSARPVSADSKPDPKPVQVPIKTGLVDRTLAPEPTVRKPVRPDGKAFAVSSIRQAPREVYTAGFQQVARAPDPQRFTGKAVTFMSVAKFSTN</sequence>
<evidence type="ECO:0000256" key="3">
    <source>
        <dbReference type="ARBA" id="ARBA00022670"/>
    </source>
</evidence>
<dbReference type="GO" id="GO:0046872">
    <property type="term" value="F:metal ion binding"/>
    <property type="evidence" value="ECO:0007669"/>
    <property type="project" value="UniProtKB-KW"/>
</dbReference>
<keyword evidence="5" id="KW-0732">Signal</keyword>
<dbReference type="InterPro" id="IPR009045">
    <property type="entry name" value="Zn_M74/Hedgehog-like"/>
</dbReference>
<name>A0A1X7PNA8_9HYPH</name>
<evidence type="ECO:0000256" key="12">
    <source>
        <dbReference type="SAM" id="MobiDB-lite"/>
    </source>
</evidence>
<reference evidence="13 14" key="1">
    <citation type="submission" date="2017-04" db="EMBL/GenBank/DDBJ databases">
        <authorList>
            <person name="Afonso C.L."/>
            <person name="Miller P.J."/>
            <person name="Scott M.A."/>
            <person name="Spackman E."/>
            <person name="Goraichik I."/>
            <person name="Dimitrov K.M."/>
            <person name="Suarez D.L."/>
            <person name="Swayne D.E."/>
        </authorList>
    </citation>
    <scope>NUCLEOTIDE SEQUENCE [LARGE SCALE GENOMIC DNA]</scope>
    <source>
        <strain evidence="13 14">B5P</strain>
    </source>
</reference>
<dbReference type="GO" id="GO:0008237">
    <property type="term" value="F:metallopeptidase activity"/>
    <property type="evidence" value="ECO:0007669"/>
    <property type="project" value="UniProtKB-KW"/>
</dbReference>
<comment type="pathway">
    <text evidence="2">Cell wall biogenesis; cell wall polysaccharide biosynthesis.</text>
</comment>
<protein>
    <recommendedName>
        <fullName evidence="11">Murein endopeptidase K</fullName>
    </recommendedName>
</protein>
<dbReference type="RefSeq" id="WP_085466329.1">
    <property type="nucleotide sequence ID" value="NZ_FXBL01000004.1"/>
</dbReference>
<evidence type="ECO:0000256" key="10">
    <source>
        <dbReference type="ARBA" id="ARBA00093448"/>
    </source>
</evidence>
<gene>
    <name evidence="13" type="ORF">SAMN02982922_4659</name>
</gene>
<evidence type="ECO:0000256" key="1">
    <source>
        <dbReference type="ARBA" id="ARBA00001947"/>
    </source>
</evidence>
<keyword evidence="8" id="KW-0482">Metalloprotease</keyword>
<comment type="similarity">
    <text evidence="10">Belongs to the peptidase M15 family.</text>
</comment>
<keyword evidence="7" id="KW-0862">Zinc</keyword>
<accession>A0A1X7PNA8</accession>
<evidence type="ECO:0000256" key="4">
    <source>
        <dbReference type="ARBA" id="ARBA00022723"/>
    </source>
</evidence>
<comment type="cofactor">
    <cofactor evidence="1">
        <name>Zn(2+)</name>
        <dbReference type="ChEBI" id="CHEBI:29105"/>
    </cofactor>
</comment>
<organism evidence="13 14">
    <name type="scientific">Mesorhizobium australicum</name>
    <dbReference type="NCBI Taxonomy" id="536018"/>
    <lineage>
        <taxon>Bacteria</taxon>
        <taxon>Pseudomonadati</taxon>
        <taxon>Pseudomonadota</taxon>
        <taxon>Alphaproteobacteria</taxon>
        <taxon>Hyphomicrobiales</taxon>
        <taxon>Phyllobacteriaceae</taxon>
        <taxon>Mesorhizobium</taxon>
    </lineage>
</organism>